<dbReference type="Pfam" id="PF09577">
    <property type="entry name" value="Spore_YpjB"/>
    <property type="match status" value="1"/>
</dbReference>
<keyword evidence="2" id="KW-1133">Transmembrane helix</keyword>
<feature type="transmembrane region" description="Helical" evidence="2">
    <location>
        <begin position="224"/>
        <end position="244"/>
    </location>
</feature>
<name>A0A942TE06_9BACI</name>
<gene>
    <name evidence="3" type="primary">ypjB</name>
    <name evidence="3" type="ORF">KHA97_05315</name>
</gene>
<sequence length="262" mass="30205">MRGKLIILLMVGLLFSGFSVLAESKSSMTELDQLADEALQLTRFGRFEEAKKMLERFAQIFSEKGVAERQFTMDELRIVTAAHHEALKSLTSVGLNPNDRIQKVTALRLATDAINSKYQPLWSEMERPIMNAFNDVKSAALEGDENLYNTELNEFLSTYSIIQPSIKISVPVEKVQRLDSRITYIDRYRSTFSEQKWMKELEGLEDELKKLFAEINKDDTDPSIWWVMIMTGGIIISTLSYVSWRKYRGQNMQQQKRKGPND</sequence>
<protein>
    <submittedName>
        <fullName evidence="3">Sporulation protein YpjB</fullName>
    </submittedName>
</protein>
<keyword evidence="2" id="KW-0472">Membrane</keyword>
<evidence type="ECO:0000313" key="3">
    <source>
        <dbReference type="EMBL" id="MBS4194489.1"/>
    </source>
</evidence>
<dbReference type="RefSeq" id="WP_213123666.1">
    <property type="nucleotide sequence ID" value="NZ_JAGYPG010000001.1"/>
</dbReference>
<evidence type="ECO:0000256" key="2">
    <source>
        <dbReference type="SAM" id="Phobius"/>
    </source>
</evidence>
<feature type="coiled-coil region" evidence="1">
    <location>
        <begin position="194"/>
        <end position="221"/>
    </location>
</feature>
<dbReference type="NCBIfam" id="TIGR02878">
    <property type="entry name" value="spore_ypjB"/>
    <property type="match status" value="1"/>
</dbReference>
<keyword evidence="1" id="KW-0175">Coiled coil</keyword>
<dbReference type="AlphaFoldDB" id="A0A942TE06"/>
<proteinExistence type="predicted"/>
<evidence type="ECO:0000313" key="4">
    <source>
        <dbReference type="Proteomes" id="UP000681414"/>
    </source>
</evidence>
<dbReference type="EMBL" id="JAGYPG010000001">
    <property type="protein sequence ID" value="MBS4194489.1"/>
    <property type="molecule type" value="Genomic_DNA"/>
</dbReference>
<accession>A0A942TE06</accession>
<dbReference type="Proteomes" id="UP000681414">
    <property type="component" value="Unassembled WGS sequence"/>
</dbReference>
<keyword evidence="2" id="KW-0812">Transmembrane</keyword>
<dbReference type="InterPro" id="IPR014231">
    <property type="entry name" value="Spore_YpjB"/>
</dbReference>
<keyword evidence="4" id="KW-1185">Reference proteome</keyword>
<evidence type="ECO:0000256" key="1">
    <source>
        <dbReference type="SAM" id="Coils"/>
    </source>
</evidence>
<organism evidence="3 4">
    <name type="scientific">Lederbergia citri</name>
    <dbReference type="NCBI Taxonomy" id="2833580"/>
    <lineage>
        <taxon>Bacteria</taxon>
        <taxon>Bacillati</taxon>
        <taxon>Bacillota</taxon>
        <taxon>Bacilli</taxon>
        <taxon>Bacillales</taxon>
        <taxon>Bacillaceae</taxon>
        <taxon>Lederbergia</taxon>
    </lineage>
</organism>
<reference evidence="3 4" key="1">
    <citation type="submission" date="2021-05" db="EMBL/GenBank/DDBJ databases">
        <title>Novel Bacillus species.</title>
        <authorList>
            <person name="Liu G."/>
        </authorList>
    </citation>
    <scope>NUCLEOTIDE SEQUENCE [LARGE SCALE GENOMIC DNA]</scope>
    <source>
        <strain evidence="4">FJAT-49780</strain>
    </source>
</reference>
<comment type="caution">
    <text evidence="3">The sequence shown here is derived from an EMBL/GenBank/DDBJ whole genome shotgun (WGS) entry which is preliminary data.</text>
</comment>